<gene>
    <name evidence="1" type="ORF">JG687_00015614</name>
</gene>
<protein>
    <submittedName>
        <fullName evidence="1">Uncharacterized protein</fullName>
    </submittedName>
</protein>
<proteinExistence type="predicted"/>
<organism evidence="1 2">
    <name type="scientific">Phytophthora cactorum</name>
    <dbReference type="NCBI Taxonomy" id="29920"/>
    <lineage>
        <taxon>Eukaryota</taxon>
        <taxon>Sar</taxon>
        <taxon>Stramenopiles</taxon>
        <taxon>Oomycota</taxon>
        <taxon>Peronosporomycetes</taxon>
        <taxon>Peronosporales</taxon>
        <taxon>Peronosporaceae</taxon>
        <taxon>Phytophthora</taxon>
    </lineage>
</organism>
<reference evidence="1" key="1">
    <citation type="submission" date="2021-01" db="EMBL/GenBank/DDBJ databases">
        <title>Phytophthora aleatoria, a newly-described species from Pinus radiata is distinct from Phytophthora cactorum isolates based on comparative genomics.</title>
        <authorList>
            <person name="Mcdougal R."/>
            <person name="Panda P."/>
            <person name="Williams N."/>
            <person name="Studholme D.J."/>
        </authorList>
    </citation>
    <scope>NUCLEOTIDE SEQUENCE</scope>
    <source>
        <strain evidence="1">NZFS 3830</strain>
    </source>
</reference>
<evidence type="ECO:0000313" key="2">
    <source>
        <dbReference type="Proteomes" id="UP000688947"/>
    </source>
</evidence>
<name>A0A8T1TWG0_9STRA</name>
<accession>A0A8T1TWG0</accession>
<evidence type="ECO:0000313" key="1">
    <source>
        <dbReference type="EMBL" id="KAG6948223.1"/>
    </source>
</evidence>
<dbReference type="EMBL" id="JAENGZ010001415">
    <property type="protein sequence ID" value="KAG6948223.1"/>
    <property type="molecule type" value="Genomic_DNA"/>
</dbReference>
<dbReference type="AlphaFoldDB" id="A0A8T1TWG0"/>
<comment type="caution">
    <text evidence="1">The sequence shown here is derived from an EMBL/GenBank/DDBJ whole genome shotgun (WGS) entry which is preliminary data.</text>
</comment>
<sequence length="149" mass="16665">MNLDWLKVDEDWGTGNYDLEAIAAAQDRCFGQRRDDFVLSPLNTIWSLLLQPQLPNQVRTNELLLSAVVIVIYCDCEHCEKHRGTSMNGAIAILKWLVIAPNLMRAQRLRCASMACTNVTTSPTCPWRAWVLACQLHSLGTIEGSGTPH</sequence>
<dbReference type="Proteomes" id="UP000688947">
    <property type="component" value="Unassembled WGS sequence"/>
</dbReference>